<feature type="transmembrane region" description="Helical" evidence="1">
    <location>
        <begin position="6"/>
        <end position="27"/>
    </location>
</feature>
<protein>
    <submittedName>
        <fullName evidence="2">Uncharacterized protein</fullName>
    </submittedName>
</protein>
<reference evidence="2 3" key="1">
    <citation type="submission" date="2018-04" db="EMBL/GenBank/DDBJ databases">
        <title>Genomic Encyclopedia of Archaeal and Bacterial Type Strains, Phase II (KMG-II): from individual species to whole genera.</title>
        <authorList>
            <person name="Goeker M."/>
        </authorList>
    </citation>
    <scope>NUCLEOTIDE SEQUENCE [LARGE SCALE GENOMIC DNA]</scope>
    <source>
        <strain evidence="2 3">DSM 45787</strain>
    </source>
</reference>
<dbReference type="EMBL" id="QBKR01000039">
    <property type="protein sequence ID" value="PTX49813.1"/>
    <property type="molecule type" value="Genomic_DNA"/>
</dbReference>
<keyword evidence="1" id="KW-1133">Transmembrane helix</keyword>
<dbReference type="AlphaFoldDB" id="A0A2T6B1A0"/>
<name>A0A2T6B1A0_9BACL</name>
<evidence type="ECO:0000313" key="2">
    <source>
        <dbReference type="EMBL" id="PTX49813.1"/>
    </source>
</evidence>
<dbReference type="Proteomes" id="UP000244240">
    <property type="component" value="Unassembled WGS sequence"/>
</dbReference>
<evidence type="ECO:0000256" key="1">
    <source>
        <dbReference type="SAM" id="Phobius"/>
    </source>
</evidence>
<evidence type="ECO:0000313" key="3">
    <source>
        <dbReference type="Proteomes" id="UP000244240"/>
    </source>
</evidence>
<sequence length="35" mass="3860">MAWQDVAGLLTGVAVLAVLTQVIRLFLDWKQSGMK</sequence>
<keyword evidence="1" id="KW-0472">Membrane</keyword>
<gene>
    <name evidence="2" type="ORF">C8P63_1398</name>
</gene>
<keyword evidence="3" id="KW-1185">Reference proteome</keyword>
<keyword evidence="1" id="KW-0812">Transmembrane</keyword>
<comment type="caution">
    <text evidence="2">The sequence shown here is derived from an EMBL/GenBank/DDBJ whole genome shotgun (WGS) entry which is preliminary data.</text>
</comment>
<organism evidence="2 3">
    <name type="scientific">Melghirimyces profundicolus</name>
    <dbReference type="NCBI Taxonomy" id="1242148"/>
    <lineage>
        <taxon>Bacteria</taxon>
        <taxon>Bacillati</taxon>
        <taxon>Bacillota</taxon>
        <taxon>Bacilli</taxon>
        <taxon>Bacillales</taxon>
        <taxon>Thermoactinomycetaceae</taxon>
        <taxon>Melghirimyces</taxon>
    </lineage>
</organism>
<accession>A0A2T6B1A0</accession>
<proteinExistence type="predicted"/>